<dbReference type="Gene3D" id="1.10.150.570">
    <property type="entry name" value="GidA associated domain, C-terminal subdomain"/>
    <property type="match status" value="1"/>
</dbReference>
<dbReference type="SMART" id="SM01228">
    <property type="entry name" value="GIDA_assoc_3"/>
    <property type="match status" value="1"/>
</dbReference>
<feature type="binding site" evidence="11">
    <location>
        <begin position="11"/>
        <end position="16"/>
    </location>
    <ligand>
        <name>FAD</name>
        <dbReference type="ChEBI" id="CHEBI:57692"/>
    </ligand>
</feature>
<evidence type="ECO:0000313" key="14">
    <source>
        <dbReference type="Proteomes" id="UP001302222"/>
    </source>
</evidence>
<keyword evidence="6 11" id="KW-0819">tRNA processing</keyword>
<dbReference type="InterPro" id="IPR004416">
    <property type="entry name" value="MnmG"/>
</dbReference>
<evidence type="ECO:0000256" key="5">
    <source>
        <dbReference type="ARBA" id="ARBA00022630"/>
    </source>
</evidence>
<evidence type="ECO:0000259" key="12">
    <source>
        <dbReference type="SMART" id="SM01228"/>
    </source>
</evidence>
<evidence type="ECO:0000256" key="10">
    <source>
        <dbReference type="ARBA" id="ARBA00031800"/>
    </source>
</evidence>
<evidence type="ECO:0000256" key="11">
    <source>
        <dbReference type="HAMAP-Rule" id="MF_00129"/>
    </source>
</evidence>
<gene>
    <name evidence="11 13" type="primary">mnmG</name>
    <name evidence="11" type="synonym">gidA</name>
    <name evidence="13" type="ORF">VB798_10815</name>
</gene>
<sequence>MYKEYDVIVVGAGHAGCEAAHAAATMGSKVLLITMNMNTIAQMSCNPAMGGVAKGQIVREVDALGGMSGIISDKTMIQFRMLNRSKGPAMWSPRCQSDRMRFAEEWRLALERNLNVDFWQEMVSGLIVEDNKVVGVKTQLGIEFKAKSVVLTNGTFLNGLIHIGEKNFGGGRTAEGKATGITEQLVQLGFEAGRMKTGTPPRVDGRSLDYTKMEEQKGDENPSKFSYLDTPSLTEQRSCWITYTNHEVHDVLKTGFEKSPMFAGRIKGLGPRYCPSVEDKINRFADKDRHQIFVEPEGWNTVEVYVNGFSTSLPEDVQYAALKKIPGFENVRMFRPGYAIEYDFFPPTQLKQTLETKLIQNLFFAGQINGTTGYEEAACQGLMAGINAHQRAQDLPDFTLSRSEAYIGVLIDDLINKGTEEPYRMFTSRAEYRTLLRQDNADIRLTERGHSIGLASEERLNNVNNKKAKTVELIAGLKSLKIKPEEVNAKLEAIGTSALREGTLVINLLKRPDIDMVKLKTLTPEVEAYLCKYSDEILEQAEINVKYESYIEKEQVMVNKLLKFENLKIPVNFDYANLKAISNEGRQKLSRIRPATIGQASRISGVSPSDVSVLMLYMDR</sequence>
<dbReference type="InterPro" id="IPR002218">
    <property type="entry name" value="MnmG-rel"/>
</dbReference>
<organism evidence="13 14">
    <name type="scientific">Arcicella lustrica</name>
    <dbReference type="NCBI Taxonomy" id="2984196"/>
    <lineage>
        <taxon>Bacteria</taxon>
        <taxon>Pseudomonadati</taxon>
        <taxon>Bacteroidota</taxon>
        <taxon>Cytophagia</taxon>
        <taxon>Cytophagales</taxon>
        <taxon>Flectobacillaceae</taxon>
        <taxon>Arcicella</taxon>
    </lineage>
</organism>
<keyword evidence="14" id="KW-1185">Reference proteome</keyword>
<dbReference type="PROSITE" id="PS01281">
    <property type="entry name" value="GIDA_2"/>
    <property type="match status" value="1"/>
</dbReference>
<reference evidence="13 14" key="1">
    <citation type="submission" date="2023-12" db="EMBL/GenBank/DDBJ databases">
        <title>Novel species of the genus Arcicella isolated from rivers.</title>
        <authorList>
            <person name="Lu H."/>
        </authorList>
    </citation>
    <scope>NUCLEOTIDE SEQUENCE [LARGE SCALE GENOMIC DNA]</scope>
    <source>
        <strain evidence="13 14">DC25W</strain>
    </source>
</reference>
<keyword evidence="11" id="KW-0963">Cytoplasm</keyword>
<proteinExistence type="inferred from homology"/>
<comment type="function">
    <text evidence="2 11">NAD-binding protein involved in the addition of a carboxymethylaminomethyl (cmnm) group at the wobble position (U34) of certain tRNAs, forming tRNA-cmnm(5)s(2)U34.</text>
</comment>
<dbReference type="InterPro" id="IPR049312">
    <property type="entry name" value="GIDA_C_N"/>
</dbReference>
<evidence type="ECO:0000256" key="2">
    <source>
        <dbReference type="ARBA" id="ARBA00003717"/>
    </source>
</evidence>
<dbReference type="Pfam" id="PF13932">
    <property type="entry name" value="SAM_GIDA_C"/>
    <property type="match status" value="1"/>
</dbReference>
<dbReference type="HAMAP" id="MF_00129">
    <property type="entry name" value="MnmG_GidA"/>
    <property type="match status" value="1"/>
</dbReference>
<dbReference type="NCBIfam" id="TIGR00136">
    <property type="entry name" value="mnmG_gidA"/>
    <property type="match status" value="1"/>
</dbReference>
<dbReference type="PANTHER" id="PTHR11806:SF0">
    <property type="entry name" value="PROTEIN MTO1 HOMOLOG, MITOCHONDRIAL"/>
    <property type="match status" value="1"/>
</dbReference>
<dbReference type="Pfam" id="PF21680">
    <property type="entry name" value="GIDA_C_1st"/>
    <property type="match status" value="1"/>
</dbReference>
<evidence type="ECO:0000256" key="9">
    <source>
        <dbReference type="ARBA" id="ARBA00025948"/>
    </source>
</evidence>
<dbReference type="Gene3D" id="3.50.50.60">
    <property type="entry name" value="FAD/NAD(P)-binding domain"/>
    <property type="match status" value="2"/>
</dbReference>
<dbReference type="InterPro" id="IPR026904">
    <property type="entry name" value="MnmG_C"/>
</dbReference>
<dbReference type="InterPro" id="IPR040131">
    <property type="entry name" value="MnmG_N"/>
</dbReference>
<keyword evidence="7 11" id="KW-0274">FAD</keyword>
<comment type="cofactor">
    <cofactor evidence="1 11">
        <name>FAD</name>
        <dbReference type="ChEBI" id="CHEBI:57692"/>
    </cofactor>
</comment>
<dbReference type="InterPro" id="IPR020595">
    <property type="entry name" value="MnmG-rel_CS"/>
</dbReference>
<comment type="similarity">
    <text evidence="3 11">Belongs to the MnmG family.</text>
</comment>
<protein>
    <recommendedName>
        <fullName evidence="4 11">tRNA uridine 5-carboxymethylaminomethyl modification enzyme MnmG</fullName>
    </recommendedName>
    <alternativeName>
        <fullName evidence="10 11">Glucose-inhibited division protein A</fullName>
    </alternativeName>
</protein>
<keyword evidence="8 11" id="KW-0520">NAD</keyword>
<evidence type="ECO:0000256" key="4">
    <source>
        <dbReference type="ARBA" id="ARBA00020461"/>
    </source>
</evidence>
<evidence type="ECO:0000256" key="8">
    <source>
        <dbReference type="ARBA" id="ARBA00023027"/>
    </source>
</evidence>
<dbReference type="EMBL" id="JAYGIM010000007">
    <property type="protein sequence ID" value="MEA5427068.1"/>
    <property type="molecule type" value="Genomic_DNA"/>
</dbReference>
<evidence type="ECO:0000256" key="7">
    <source>
        <dbReference type="ARBA" id="ARBA00022827"/>
    </source>
</evidence>
<feature type="binding site" evidence="11">
    <location>
        <begin position="270"/>
        <end position="284"/>
    </location>
    <ligand>
        <name>NAD(+)</name>
        <dbReference type="ChEBI" id="CHEBI:57540"/>
    </ligand>
</feature>
<dbReference type="Pfam" id="PF01134">
    <property type="entry name" value="GIDA"/>
    <property type="match status" value="1"/>
</dbReference>
<keyword evidence="5 11" id="KW-0285">Flavoprotein</keyword>
<evidence type="ECO:0000256" key="3">
    <source>
        <dbReference type="ARBA" id="ARBA00007653"/>
    </source>
</evidence>
<name>A0ABU5SIF1_9BACT</name>
<comment type="subunit">
    <text evidence="9 11">Homodimer. Heterotetramer of two MnmE and two MnmG subunits.</text>
</comment>
<dbReference type="Proteomes" id="UP001302222">
    <property type="component" value="Unassembled WGS sequence"/>
</dbReference>
<comment type="caution">
    <text evidence="13">The sequence shown here is derived from an EMBL/GenBank/DDBJ whole genome shotgun (WGS) entry which is preliminary data.</text>
</comment>
<dbReference type="PANTHER" id="PTHR11806">
    <property type="entry name" value="GLUCOSE INHIBITED DIVISION PROTEIN A"/>
    <property type="match status" value="1"/>
</dbReference>
<feature type="domain" description="tRNA uridine 5-carboxymethylaminomethyl modification enzyme C-terminal subdomain" evidence="12">
    <location>
        <begin position="545"/>
        <end position="616"/>
    </location>
</feature>
<comment type="caution">
    <text evidence="11">Lacks conserved residue(s) required for the propagation of feature annotation.</text>
</comment>
<dbReference type="PROSITE" id="PS01280">
    <property type="entry name" value="GIDA_1"/>
    <property type="match status" value="1"/>
</dbReference>
<dbReference type="SUPFAM" id="SSF51905">
    <property type="entry name" value="FAD/NAD(P)-binding domain"/>
    <property type="match status" value="1"/>
</dbReference>
<evidence type="ECO:0000313" key="13">
    <source>
        <dbReference type="EMBL" id="MEA5427068.1"/>
    </source>
</evidence>
<comment type="subcellular location">
    <subcellularLocation>
        <location evidence="11">Cytoplasm</location>
    </subcellularLocation>
</comment>
<dbReference type="InterPro" id="IPR047001">
    <property type="entry name" value="MnmG_C_subdom"/>
</dbReference>
<evidence type="ECO:0000256" key="1">
    <source>
        <dbReference type="ARBA" id="ARBA00001974"/>
    </source>
</evidence>
<dbReference type="Gene3D" id="1.10.10.1800">
    <property type="entry name" value="tRNA uridine 5-carboxymethylaminomethyl modification enzyme MnmG/GidA"/>
    <property type="match status" value="1"/>
</dbReference>
<evidence type="ECO:0000256" key="6">
    <source>
        <dbReference type="ARBA" id="ARBA00022694"/>
    </source>
</evidence>
<dbReference type="InterPro" id="IPR036188">
    <property type="entry name" value="FAD/NAD-bd_sf"/>
</dbReference>
<dbReference type="RefSeq" id="WP_323258488.1">
    <property type="nucleotide sequence ID" value="NZ_JAYGIM010000007.1"/>
</dbReference>
<accession>A0ABU5SIF1</accession>
<dbReference type="InterPro" id="IPR044920">
    <property type="entry name" value="MnmG_C_subdom_sf"/>
</dbReference>